<comment type="caution">
    <text evidence="5">The sequence shown here is derived from an EMBL/GenBank/DDBJ whole genome shotgun (WGS) entry which is preliminary data.</text>
</comment>
<evidence type="ECO:0000313" key="6">
    <source>
        <dbReference type="Proteomes" id="UP000679722"/>
    </source>
</evidence>
<feature type="domain" description="HTH merR-type" evidence="4">
    <location>
        <begin position="1"/>
        <end position="69"/>
    </location>
</feature>
<accession>A0ABS5HE58</accession>
<evidence type="ECO:0000313" key="5">
    <source>
        <dbReference type="EMBL" id="MBR7889948.1"/>
    </source>
</evidence>
<protein>
    <submittedName>
        <fullName evidence="5">MerR family transcriptional regulator</fullName>
    </submittedName>
</protein>
<keyword evidence="1" id="KW-0805">Transcription regulation</keyword>
<gene>
    <name evidence="5" type="ORF">J9B83_13600</name>
</gene>
<organism evidence="5 6">
    <name type="scientific">Marinomonas vulgaris</name>
    <dbReference type="NCBI Taxonomy" id="2823372"/>
    <lineage>
        <taxon>Bacteria</taxon>
        <taxon>Pseudomonadati</taxon>
        <taxon>Pseudomonadota</taxon>
        <taxon>Gammaproteobacteria</taxon>
        <taxon>Oceanospirillales</taxon>
        <taxon>Oceanospirillaceae</taxon>
        <taxon>Marinomonas</taxon>
    </lineage>
</organism>
<evidence type="ECO:0000259" key="4">
    <source>
        <dbReference type="PROSITE" id="PS50937"/>
    </source>
</evidence>
<dbReference type="PRINTS" id="PR00040">
    <property type="entry name" value="HTHMERR"/>
</dbReference>
<dbReference type="Gene3D" id="1.10.1660.10">
    <property type="match status" value="1"/>
</dbReference>
<dbReference type="Proteomes" id="UP000679722">
    <property type="component" value="Unassembled WGS sequence"/>
</dbReference>
<dbReference type="EMBL" id="JAGSSV010000024">
    <property type="protein sequence ID" value="MBR7889948.1"/>
    <property type="molecule type" value="Genomic_DNA"/>
</dbReference>
<dbReference type="PANTHER" id="PTHR30204:SF94">
    <property type="entry name" value="HEAVY METAL-DEPENDENT TRANSCRIPTIONAL REGULATOR HI_0293-RELATED"/>
    <property type="match status" value="1"/>
</dbReference>
<dbReference type="SUPFAM" id="SSF46955">
    <property type="entry name" value="Putative DNA-binding domain"/>
    <property type="match status" value="1"/>
</dbReference>
<dbReference type="SMART" id="SM00422">
    <property type="entry name" value="HTH_MERR"/>
    <property type="match status" value="1"/>
</dbReference>
<evidence type="ECO:0000256" key="3">
    <source>
        <dbReference type="ARBA" id="ARBA00023163"/>
    </source>
</evidence>
<dbReference type="InterPro" id="IPR000551">
    <property type="entry name" value="MerR-type_HTH_dom"/>
</dbReference>
<reference evidence="6" key="1">
    <citation type="submission" date="2023-07" db="EMBL/GenBank/DDBJ databases">
        <title>Marinomonas vulgaris A79, complete genome.</title>
        <authorList>
            <person name="Ying J.-J."/>
        </authorList>
    </citation>
    <scope>NUCLEOTIDE SEQUENCE [LARGE SCALE GENOMIC DNA]</scope>
    <source>
        <strain evidence="6">A79</strain>
    </source>
</reference>
<sequence length="148" mass="16760">MHVSELAKKAKVTAETVRHYTRIGLLTADRDPHNGYQVYNKWALQRLQFIRQASELGFSLKQIEDIFAQSDSGDSPCPMVRDWLRQKVPETQAKIAQLQAHLVKMEAALAAWEKMPDSTPDGYSICCLIEEWQDKATTPETAKKGDAQ</sequence>
<keyword evidence="6" id="KW-1185">Reference proteome</keyword>
<dbReference type="Pfam" id="PF13411">
    <property type="entry name" value="MerR_1"/>
    <property type="match status" value="1"/>
</dbReference>
<evidence type="ECO:0000256" key="2">
    <source>
        <dbReference type="ARBA" id="ARBA00023125"/>
    </source>
</evidence>
<keyword evidence="3" id="KW-0804">Transcription</keyword>
<dbReference type="InterPro" id="IPR009061">
    <property type="entry name" value="DNA-bd_dom_put_sf"/>
</dbReference>
<proteinExistence type="predicted"/>
<dbReference type="InterPro" id="IPR047057">
    <property type="entry name" value="MerR_fam"/>
</dbReference>
<evidence type="ECO:0000256" key="1">
    <source>
        <dbReference type="ARBA" id="ARBA00023015"/>
    </source>
</evidence>
<dbReference type="PANTHER" id="PTHR30204">
    <property type="entry name" value="REDOX-CYCLING DRUG-SENSING TRANSCRIPTIONAL ACTIVATOR SOXR"/>
    <property type="match status" value="1"/>
</dbReference>
<dbReference type="PROSITE" id="PS50937">
    <property type="entry name" value="HTH_MERR_2"/>
    <property type="match status" value="1"/>
</dbReference>
<dbReference type="RefSeq" id="WP_211537370.1">
    <property type="nucleotide sequence ID" value="NZ_JAGSSV010000024.1"/>
</dbReference>
<keyword evidence="2" id="KW-0238">DNA-binding</keyword>
<name>A0ABS5HE58_9GAMM</name>